<dbReference type="Pfam" id="PF13649">
    <property type="entry name" value="Methyltransf_25"/>
    <property type="match status" value="1"/>
</dbReference>
<gene>
    <name evidence="3" type="primary">cmoA_2</name>
    <name evidence="3" type="ORF">VST7929_02780</name>
</gene>
<dbReference type="GO" id="GO:0016740">
    <property type="term" value="F:transferase activity"/>
    <property type="evidence" value="ECO:0007669"/>
    <property type="project" value="UniProtKB-KW"/>
</dbReference>
<sequence>MSVQQAFDKGARDYDSARKQLIPCFDDFYGTALALINRPQSDSFQVLDLGAGTGLFTSLVAQHYPNASFTLCDISSAMLSEAKNRFKHSAFTIDYQTKDYSAEPLVGKYDLIISALSIHHLDAQAKAALFQNIYHALNEGGQFINADQVLGETAQLETSYRNAWLKQVKEKGVTANALSAALERMKEDKMSTLSQQLQWMKDAQFQQVNCWYKNYSFVVFSGDKSLVIADKK</sequence>
<evidence type="ECO:0000313" key="3">
    <source>
        <dbReference type="EMBL" id="CAH0535119.1"/>
    </source>
</evidence>
<feature type="domain" description="Methyltransferase" evidence="2">
    <location>
        <begin position="46"/>
        <end position="141"/>
    </location>
</feature>
<dbReference type="PANTHER" id="PTHR43861">
    <property type="entry name" value="TRANS-ACONITATE 2-METHYLTRANSFERASE-RELATED"/>
    <property type="match status" value="1"/>
</dbReference>
<keyword evidence="4" id="KW-1185">Reference proteome</keyword>
<evidence type="ECO:0000256" key="1">
    <source>
        <dbReference type="ARBA" id="ARBA00022679"/>
    </source>
</evidence>
<dbReference type="EC" id="2.1.3.-" evidence="3"/>
<keyword evidence="1 3" id="KW-0808">Transferase</keyword>
<dbReference type="InterPro" id="IPR029063">
    <property type="entry name" value="SAM-dependent_MTases_sf"/>
</dbReference>
<proteinExistence type="predicted"/>
<protein>
    <submittedName>
        <fullName evidence="3">Carboxy-S-adenosyl-L-methionine synthase</fullName>
        <ecNumber evidence="3">2.1.3.-</ecNumber>
    </submittedName>
</protein>
<evidence type="ECO:0000313" key="4">
    <source>
        <dbReference type="Proteomes" id="UP000838672"/>
    </source>
</evidence>
<accession>A0ABM8ZWU5</accession>
<dbReference type="InterPro" id="IPR041698">
    <property type="entry name" value="Methyltransf_25"/>
</dbReference>
<dbReference type="CDD" id="cd02440">
    <property type="entry name" value="AdoMet_MTases"/>
    <property type="match status" value="1"/>
</dbReference>
<dbReference type="SUPFAM" id="SSF53335">
    <property type="entry name" value="S-adenosyl-L-methionine-dependent methyltransferases"/>
    <property type="match status" value="1"/>
</dbReference>
<evidence type="ECO:0000259" key="2">
    <source>
        <dbReference type="Pfam" id="PF13649"/>
    </source>
</evidence>
<name>A0ABM8ZWU5_9VIBR</name>
<organism evidence="3 4">
    <name type="scientific">Vibrio stylophorae</name>
    <dbReference type="NCBI Taxonomy" id="659351"/>
    <lineage>
        <taxon>Bacteria</taxon>
        <taxon>Pseudomonadati</taxon>
        <taxon>Pseudomonadota</taxon>
        <taxon>Gammaproteobacteria</taxon>
        <taxon>Vibrionales</taxon>
        <taxon>Vibrionaceae</taxon>
        <taxon>Vibrio</taxon>
    </lineage>
</organism>
<dbReference type="Proteomes" id="UP000838672">
    <property type="component" value="Unassembled WGS sequence"/>
</dbReference>
<comment type="caution">
    <text evidence="3">The sequence shown here is derived from an EMBL/GenBank/DDBJ whole genome shotgun (WGS) entry which is preliminary data.</text>
</comment>
<dbReference type="Gene3D" id="3.40.50.150">
    <property type="entry name" value="Vaccinia Virus protein VP39"/>
    <property type="match status" value="1"/>
</dbReference>
<reference evidence="3" key="1">
    <citation type="submission" date="2021-11" db="EMBL/GenBank/DDBJ databases">
        <authorList>
            <person name="Rodrigo-Torres L."/>
            <person name="Arahal R. D."/>
            <person name="Lucena T."/>
        </authorList>
    </citation>
    <scope>NUCLEOTIDE SEQUENCE</scope>
    <source>
        <strain evidence="3">CECT 7929</strain>
    </source>
</reference>
<dbReference type="RefSeq" id="WP_237467979.1">
    <property type="nucleotide sequence ID" value="NZ_CAKLDI010000002.1"/>
</dbReference>
<dbReference type="EMBL" id="CAKLDI010000002">
    <property type="protein sequence ID" value="CAH0535119.1"/>
    <property type="molecule type" value="Genomic_DNA"/>
</dbReference>